<name>A0A0C9WP38_9AGAR</name>
<feature type="compositionally biased region" description="Polar residues" evidence="5">
    <location>
        <begin position="246"/>
        <end position="261"/>
    </location>
</feature>
<reference evidence="8 9" key="1">
    <citation type="submission" date="2014-04" db="EMBL/GenBank/DDBJ databases">
        <authorList>
            <consortium name="DOE Joint Genome Institute"/>
            <person name="Kuo A."/>
            <person name="Kohler A."/>
            <person name="Nagy L.G."/>
            <person name="Floudas D."/>
            <person name="Copeland A."/>
            <person name="Barry K.W."/>
            <person name="Cichocki N."/>
            <person name="Veneault-Fourrey C."/>
            <person name="LaButti K."/>
            <person name="Lindquist E.A."/>
            <person name="Lipzen A."/>
            <person name="Lundell T."/>
            <person name="Morin E."/>
            <person name="Murat C."/>
            <person name="Sun H."/>
            <person name="Tunlid A."/>
            <person name="Henrissat B."/>
            <person name="Grigoriev I.V."/>
            <person name="Hibbett D.S."/>
            <person name="Martin F."/>
            <person name="Nordberg H.P."/>
            <person name="Cantor M.N."/>
            <person name="Hua S.X."/>
        </authorList>
    </citation>
    <scope>NUCLEOTIDE SEQUENCE [LARGE SCALE GENOMIC DNA]</scope>
    <source>
        <strain evidence="8 9">LaAM-08-1</strain>
    </source>
</reference>
<feature type="region of interest" description="Disordered" evidence="5">
    <location>
        <begin position="276"/>
        <end position="355"/>
    </location>
</feature>
<dbReference type="InterPro" id="IPR008253">
    <property type="entry name" value="Marvel"/>
</dbReference>
<feature type="compositionally biased region" description="Low complexity" evidence="5">
    <location>
        <begin position="278"/>
        <end position="293"/>
    </location>
</feature>
<feature type="region of interest" description="Disordered" evidence="5">
    <location>
        <begin position="219"/>
        <end position="261"/>
    </location>
</feature>
<organism evidence="8 9">
    <name type="scientific">Laccaria amethystina LaAM-08-1</name>
    <dbReference type="NCBI Taxonomy" id="1095629"/>
    <lineage>
        <taxon>Eukaryota</taxon>
        <taxon>Fungi</taxon>
        <taxon>Dikarya</taxon>
        <taxon>Basidiomycota</taxon>
        <taxon>Agaricomycotina</taxon>
        <taxon>Agaricomycetes</taxon>
        <taxon>Agaricomycetidae</taxon>
        <taxon>Agaricales</taxon>
        <taxon>Agaricineae</taxon>
        <taxon>Hydnangiaceae</taxon>
        <taxon>Laccaria</taxon>
    </lineage>
</organism>
<accession>A0A0C9WP38</accession>
<evidence type="ECO:0000256" key="5">
    <source>
        <dbReference type="SAM" id="MobiDB-lite"/>
    </source>
</evidence>
<dbReference type="GO" id="GO:0016020">
    <property type="term" value="C:membrane"/>
    <property type="evidence" value="ECO:0007669"/>
    <property type="project" value="UniProtKB-SubCell"/>
</dbReference>
<feature type="transmembrane region" description="Helical" evidence="6">
    <location>
        <begin position="57"/>
        <end position="75"/>
    </location>
</feature>
<sequence>MALLDQISDLVTRFVPPKAPKPTTSMSGGIGSGHGMVPFDDDMIVSKPTIVFHASQIFFNFLAMACFASIASFQAKWKVGPSGLTGFAIFAAVVGMSLSAFMLMIPVVYEKYDKFVRLARALKEVRIGFILTGMGATLSLLIAFIVTISAWTQAGCKNAENDPHAESNGKDFVNALPGWCNTKKAGAIFFWLTFIFWGASVVLLVLDWRSGKLHAPHDPPFSIPHGNHDEEEAEEDASYTHIPPARQTSSSSRYDNSNAANSPFADGSRYAVAASGGTSAPTAYAPTSTAQPPAGRPSMDAYGAFSDPAPSGFGTSSPGYSSAPSGYSASGYAPSPARTAGPPILPEPDLGPRVSRTMQYADPYAAVRASIAGQQGPVSPTSPPSYESYQGYR</sequence>
<feature type="compositionally biased region" description="Polar residues" evidence="5">
    <location>
        <begin position="372"/>
        <end position="393"/>
    </location>
</feature>
<evidence type="ECO:0000256" key="3">
    <source>
        <dbReference type="ARBA" id="ARBA00022989"/>
    </source>
</evidence>
<evidence type="ECO:0000313" key="8">
    <source>
        <dbReference type="EMBL" id="KIJ92500.1"/>
    </source>
</evidence>
<feature type="transmembrane region" description="Helical" evidence="6">
    <location>
        <begin position="129"/>
        <end position="151"/>
    </location>
</feature>
<dbReference type="Pfam" id="PF01284">
    <property type="entry name" value="MARVEL"/>
    <property type="match status" value="1"/>
</dbReference>
<gene>
    <name evidence="8" type="ORF">K443DRAFT_685223</name>
</gene>
<reference evidence="9" key="2">
    <citation type="submission" date="2015-01" db="EMBL/GenBank/DDBJ databases">
        <title>Evolutionary Origins and Diversification of the Mycorrhizal Mutualists.</title>
        <authorList>
            <consortium name="DOE Joint Genome Institute"/>
            <consortium name="Mycorrhizal Genomics Consortium"/>
            <person name="Kohler A."/>
            <person name="Kuo A."/>
            <person name="Nagy L.G."/>
            <person name="Floudas D."/>
            <person name="Copeland A."/>
            <person name="Barry K.W."/>
            <person name="Cichocki N."/>
            <person name="Veneault-Fourrey C."/>
            <person name="LaButti K."/>
            <person name="Lindquist E.A."/>
            <person name="Lipzen A."/>
            <person name="Lundell T."/>
            <person name="Morin E."/>
            <person name="Murat C."/>
            <person name="Riley R."/>
            <person name="Ohm R."/>
            <person name="Sun H."/>
            <person name="Tunlid A."/>
            <person name="Henrissat B."/>
            <person name="Grigoriev I.V."/>
            <person name="Hibbett D.S."/>
            <person name="Martin F."/>
        </authorList>
    </citation>
    <scope>NUCLEOTIDE SEQUENCE [LARGE SCALE GENOMIC DNA]</scope>
    <source>
        <strain evidence="9">LaAM-08-1</strain>
    </source>
</reference>
<keyword evidence="4 6" id="KW-0472">Membrane</keyword>
<evidence type="ECO:0000256" key="1">
    <source>
        <dbReference type="ARBA" id="ARBA00004141"/>
    </source>
</evidence>
<comment type="subcellular location">
    <subcellularLocation>
        <location evidence="1">Membrane</location>
        <topology evidence="1">Multi-pass membrane protein</topology>
    </subcellularLocation>
</comment>
<protein>
    <recommendedName>
        <fullName evidence="7">MARVEL domain-containing protein</fullName>
    </recommendedName>
</protein>
<keyword evidence="9" id="KW-1185">Reference proteome</keyword>
<feature type="compositionally biased region" description="Low complexity" evidence="5">
    <location>
        <begin position="316"/>
        <end position="337"/>
    </location>
</feature>
<keyword evidence="3 6" id="KW-1133">Transmembrane helix</keyword>
<dbReference type="AlphaFoldDB" id="A0A0C9WP38"/>
<feature type="region of interest" description="Disordered" evidence="5">
    <location>
        <begin position="371"/>
        <end position="393"/>
    </location>
</feature>
<keyword evidence="2 6" id="KW-0812">Transmembrane</keyword>
<dbReference type="EMBL" id="KN838905">
    <property type="protein sequence ID" value="KIJ92500.1"/>
    <property type="molecule type" value="Genomic_DNA"/>
</dbReference>
<evidence type="ECO:0000256" key="6">
    <source>
        <dbReference type="SAM" id="Phobius"/>
    </source>
</evidence>
<evidence type="ECO:0000259" key="7">
    <source>
        <dbReference type="Pfam" id="PF01284"/>
    </source>
</evidence>
<evidence type="ECO:0000313" key="9">
    <source>
        <dbReference type="Proteomes" id="UP000054477"/>
    </source>
</evidence>
<evidence type="ECO:0000256" key="4">
    <source>
        <dbReference type="ARBA" id="ARBA00023136"/>
    </source>
</evidence>
<proteinExistence type="predicted"/>
<dbReference type="Proteomes" id="UP000054477">
    <property type="component" value="Unassembled WGS sequence"/>
</dbReference>
<feature type="transmembrane region" description="Helical" evidence="6">
    <location>
        <begin position="188"/>
        <end position="206"/>
    </location>
</feature>
<dbReference type="STRING" id="1095629.A0A0C9WP38"/>
<feature type="domain" description="MARVEL" evidence="7">
    <location>
        <begin position="48"/>
        <end position="203"/>
    </location>
</feature>
<dbReference type="HOGENOM" id="CLU_702205_0_0_1"/>
<dbReference type="OrthoDB" id="2218151at2759"/>
<feature type="transmembrane region" description="Helical" evidence="6">
    <location>
        <begin position="87"/>
        <end position="109"/>
    </location>
</feature>
<evidence type="ECO:0000256" key="2">
    <source>
        <dbReference type="ARBA" id="ARBA00022692"/>
    </source>
</evidence>